<sequence>MAEGTQSSPSSLSSNPQSTRLPIHQTPAGNPEFITVDDKYRCVVCNGIVREAVQTQCGHRGCEQCFSQLLQGNPKQVMCPAGEESCVYLKENEIFRDFGARREVRLLPVYCSFKTEGCKEEVPWKNLQAHETTCSYKPSKCKFSQEGCQVTVVLKDLQTHEEGCLFRLEACSYCLQEIKHHLMQDHLETACLEYDISCPFRCGVESATRRMMIQHYTNECPRRPIECKYNSIGCKFTGSKEDVDNHIRNELDHHLELSVRRSAETGLKGAQAKERTQELYGQVAEVQQLIAGNVKIMHEAKENIESLKKNIKDVKLKVVAQTERLITVERKIDKLADQETQNRLGGEMHILKENQSSIETRVTQLERAGPVGGQNGIPSDQIRLHERQLGIIDLRLAELDLRFQVMETASYNGVLMWKIRDYSRRKQDAKSGRTISLYSQPFYTGRFGYKMCARVYLNGDGVGKDQDNGTRHLVDSFRPDITSSSFKRPTSEMNVASGCPLFVSHSVLETPTFLQEDTIYIKSMTLNKQWRQYNDHTLTRQVSSPSPEVELKQEVIQCAIQNVNGAVDEEEKGAFLNDILLLHILYCRDTIKFHRCLQRKTDVMTY</sequence>
<dbReference type="Pfam" id="PF21355">
    <property type="entry name" value="TRAF-mep_MATH"/>
    <property type="match status" value="2"/>
</dbReference>
<feature type="domain" description="SIAH-type" evidence="13">
    <location>
        <begin position="106"/>
        <end position="187"/>
    </location>
</feature>
<feature type="domain" description="TRAF-type" evidence="12">
    <location>
        <begin position="129"/>
        <end position="184"/>
    </location>
</feature>
<dbReference type="Gene3D" id="3.30.40.10">
    <property type="entry name" value="Zinc/RING finger domain, C3HC4 (zinc finger)"/>
    <property type="match status" value="3"/>
</dbReference>
<evidence type="ECO:0000256" key="8">
    <source>
        <dbReference type="SAM" id="Coils"/>
    </source>
</evidence>
<dbReference type="AlphaFoldDB" id="A0A8W8HLB9"/>
<dbReference type="InterPro" id="IPR012227">
    <property type="entry name" value="TNF_rcpt-assoc_TRAF_met"/>
</dbReference>
<evidence type="ECO:0000259" key="13">
    <source>
        <dbReference type="PROSITE" id="PS51081"/>
    </source>
</evidence>
<evidence type="ECO:0000256" key="3">
    <source>
        <dbReference type="ARBA" id="ARBA00022723"/>
    </source>
</evidence>
<feature type="region of interest" description="Disordered" evidence="9">
    <location>
        <begin position="1"/>
        <end position="30"/>
    </location>
</feature>
<evidence type="ECO:0000256" key="2">
    <source>
        <dbReference type="ARBA" id="ARBA00022490"/>
    </source>
</evidence>
<evidence type="ECO:0000256" key="7">
    <source>
        <dbReference type="PROSITE-ProRule" id="PRU00207"/>
    </source>
</evidence>
<evidence type="ECO:0000256" key="1">
    <source>
        <dbReference type="ARBA" id="ARBA00004496"/>
    </source>
</evidence>
<feature type="zinc finger region" description="TRAF-type" evidence="7">
    <location>
        <begin position="186"/>
        <end position="235"/>
    </location>
</feature>
<dbReference type="SUPFAM" id="SSF49599">
    <property type="entry name" value="TRAF domain-like"/>
    <property type="match status" value="3"/>
</dbReference>
<dbReference type="Gene3D" id="2.60.210.10">
    <property type="entry name" value="Apoptosis, Tumor Necrosis Factor Receptor Associated Protein 2, Chain A"/>
    <property type="match status" value="2"/>
</dbReference>
<feature type="domain" description="MATH" evidence="11">
    <location>
        <begin position="412"/>
        <end position="525"/>
    </location>
</feature>
<dbReference type="GO" id="GO:0005737">
    <property type="term" value="C:cytoplasm"/>
    <property type="evidence" value="ECO:0007669"/>
    <property type="project" value="UniProtKB-SubCell"/>
</dbReference>
<feature type="zinc finger region" description="TRAF-type" evidence="7">
    <location>
        <begin position="129"/>
        <end position="184"/>
    </location>
</feature>
<dbReference type="InterPro" id="IPR018957">
    <property type="entry name" value="Znf_C3HC4_RING-type"/>
</dbReference>
<keyword evidence="15" id="KW-1185">Reference proteome</keyword>
<comment type="subcellular location">
    <subcellularLocation>
        <location evidence="1">Cytoplasm</location>
    </subcellularLocation>
</comment>
<dbReference type="InterPro" id="IPR049342">
    <property type="entry name" value="TRAF1-6_MATH_dom"/>
</dbReference>
<name>A0A8W8HLB9_MAGGI</name>
<dbReference type="Pfam" id="PF02176">
    <property type="entry name" value="zf-TRAF"/>
    <property type="match status" value="2"/>
</dbReference>
<evidence type="ECO:0000256" key="5">
    <source>
        <dbReference type="ARBA" id="ARBA00022771"/>
    </source>
</evidence>
<protein>
    <recommendedName>
        <fullName evidence="16">TNF receptor-associated factor 3</fullName>
    </recommendedName>
</protein>
<feature type="domain" description="RING-type" evidence="10">
    <location>
        <begin position="42"/>
        <end position="80"/>
    </location>
</feature>
<evidence type="ECO:0000313" key="15">
    <source>
        <dbReference type="Proteomes" id="UP000005408"/>
    </source>
</evidence>
<dbReference type="SUPFAM" id="SSF57953">
    <property type="entry name" value="Trimerization domain of TRAF"/>
    <property type="match status" value="1"/>
</dbReference>
<keyword evidence="2" id="KW-0963">Cytoplasm</keyword>
<dbReference type="PROSITE" id="PS50089">
    <property type="entry name" value="ZF_RING_2"/>
    <property type="match status" value="1"/>
</dbReference>
<accession>A0A8W8HLB9</accession>
<dbReference type="InterPro" id="IPR001293">
    <property type="entry name" value="Znf_TRAF"/>
</dbReference>
<evidence type="ECO:0000259" key="10">
    <source>
        <dbReference type="PROSITE" id="PS50089"/>
    </source>
</evidence>
<dbReference type="GO" id="GO:0008270">
    <property type="term" value="F:zinc ion binding"/>
    <property type="evidence" value="ECO:0007669"/>
    <property type="project" value="UniProtKB-KW"/>
</dbReference>
<evidence type="ECO:0008006" key="16">
    <source>
        <dbReference type="Google" id="ProtNLM"/>
    </source>
</evidence>
<dbReference type="GO" id="GO:0007165">
    <property type="term" value="P:signal transduction"/>
    <property type="evidence" value="ECO:0007669"/>
    <property type="project" value="InterPro"/>
</dbReference>
<evidence type="ECO:0000259" key="12">
    <source>
        <dbReference type="PROSITE" id="PS50145"/>
    </source>
</evidence>
<dbReference type="GO" id="GO:0043122">
    <property type="term" value="P:regulation of canonical NF-kappaB signal transduction"/>
    <property type="evidence" value="ECO:0007669"/>
    <property type="project" value="TreeGrafter"/>
</dbReference>
<evidence type="ECO:0000256" key="9">
    <source>
        <dbReference type="SAM" id="MobiDB-lite"/>
    </source>
</evidence>
<evidence type="ECO:0000259" key="11">
    <source>
        <dbReference type="PROSITE" id="PS50144"/>
    </source>
</evidence>
<dbReference type="InterPro" id="IPR013010">
    <property type="entry name" value="Znf_SIAH"/>
</dbReference>
<dbReference type="InterPro" id="IPR013083">
    <property type="entry name" value="Znf_RING/FYVE/PHD"/>
</dbReference>
<dbReference type="PANTHER" id="PTHR10131">
    <property type="entry name" value="TNF RECEPTOR ASSOCIATED FACTOR"/>
    <property type="match status" value="1"/>
</dbReference>
<dbReference type="PROSITE" id="PS50144">
    <property type="entry name" value="MATH"/>
    <property type="match status" value="1"/>
</dbReference>
<keyword evidence="4" id="KW-0677">Repeat</keyword>
<proteinExistence type="predicted"/>
<dbReference type="Proteomes" id="UP000005408">
    <property type="component" value="Unassembled WGS sequence"/>
</dbReference>
<evidence type="ECO:0000256" key="4">
    <source>
        <dbReference type="ARBA" id="ARBA00022737"/>
    </source>
</evidence>
<dbReference type="InterPro" id="IPR008974">
    <property type="entry name" value="TRAF-like"/>
</dbReference>
<keyword evidence="6 7" id="KW-0862">Zinc</keyword>
<feature type="coiled-coil region" evidence="8">
    <location>
        <begin position="297"/>
        <end position="324"/>
    </location>
</feature>
<organism evidence="14 15">
    <name type="scientific">Magallana gigas</name>
    <name type="common">Pacific oyster</name>
    <name type="synonym">Crassostrea gigas</name>
    <dbReference type="NCBI Taxonomy" id="29159"/>
    <lineage>
        <taxon>Eukaryota</taxon>
        <taxon>Metazoa</taxon>
        <taxon>Spiralia</taxon>
        <taxon>Lophotrochozoa</taxon>
        <taxon>Mollusca</taxon>
        <taxon>Bivalvia</taxon>
        <taxon>Autobranchia</taxon>
        <taxon>Pteriomorphia</taxon>
        <taxon>Ostreida</taxon>
        <taxon>Ostreoidea</taxon>
        <taxon>Ostreidae</taxon>
        <taxon>Magallana</taxon>
    </lineage>
</organism>
<keyword evidence="8" id="KW-0175">Coiled coil</keyword>
<dbReference type="PROSITE" id="PS50145">
    <property type="entry name" value="ZF_TRAF"/>
    <property type="match status" value="2"/>
</dbReference>
<dbReference type="PROSITE" id="PS51081">
    <property type="entry name" value="ZF_SIAH"/>
    <property type="match status" value="1"/>
</dbReference>
<dbReference type="SUPFAM" id="SSF57850">
    <property type="entry name" value="RING/U-box"/>
    <property type="match status" value="1"/>
</dbReference>
<dbReference type="InterPro" id="IPR001841">
    <property type="entry name" value="Znf_RING"/>
</dbReference>
<keyword evidence="5 7" id="KW-0863">Zinc-finger</keyword>
<evidence type="ECO:0000313" key="14">
    <source>
        <dbReference type="EnsemblMetazoa" id="G10059.10:cds"/>
    </source>
</evidence>
<dbReference type="PANTHER" id="PTHR10131:SF153">
    <property type="entry name" value="RING-TYPE DOMAIN-CONTAINING PROTEIN"/>
    <property type="match status" value="1"/>
</dbReference>
<dbReference type="GO" id="GO:0009898">
    <property type="term" value="C:cytoplasmic side of plasma membrane"/>
    <property type="evidence" value="ECO:0007669"/>
    <property type="project" value="TreeGrafter"/>
</dbReference>
<dbReference type="GO" id="GO:0005164">
    <property type="term" value="F:tumor necrosis factor receptor binding"/>
    <property type="evidence" value="ECO:0007669"/>
    <property type="project" value="TreeGrafter"/>
</dbReference>
<reference evidence="14" key="1">
    <citation type="submission" date="2022-08" db="UniProtKB">
        <authorList>
            <consortium name="EnsemblMetazoa"/>
        </authorList>
    </citation>
    <scope>IDENTIFICATION</scope>
    <source>
        <strain evidence="14">05x7-T-G4-1.051#20</strain>
    </source>
</reference>
<dbReference type="EnsemblMetazoa" id="G10059.10">
    <property type="protein sequence ID" value="G10059.10:cds"/>
    <property type="gene ID" value="G10059"/>
</dbReference>
<dbReference type="GO" id="GO:0042981">
    <property type="term" value="P:regulation of apoptotic process"/>
    <property type="evidence" value="ECO:0007669"/>
    <property type="project" value="InterPro"/>
</dbReference>
<dbReference type="InterPro" id="IPR002083">
    <property type="entry name" value="MATH/TRAF_dom"/>
</dbReference>
<keyword evidence="3 7" id="KW-0479">Metal-binding</keyword>
<dbReference type="Pfam" id="PF00097">
    <property type="entry name" value="zf-C3HC4"/>
    <property type="match status" value="1"/>
</dbReference>
<feature type="compositionally biased region" description="Low complexity" evidence="9">
    <location>
        <begin position="1"/>
        <end position="18"/>
    </location>
</feature>
<dbReference type="PIRSF" id="PIRSF015614">
    <property type="entry name" value="TRAF"/>
    <property type="match status" value="1"/>
</dbReference>
<feature type="domain" description="TRAF-type" evidence="12">
    <location>
        <begin position="186"/>
        <end position="235"/>
    </location>
</feature>
<evidence type="ECO:0000256" key="6">
    <source>
        <dbReference type="ARBA" id="ARBA00022833"/>
    </source>
</evidence>